<gene>
    <name evidence="1" type="ORF">SDAV_00258</name>
</gene>
<dbReference type="KEGG" id="sphh:SDAV_00258"/>
<evidence type="ECO:0000313" key="1">
    <source>
        <dbReference type="EMBL" id="AXF95253.1"/>
    </source>
</evidence>
<reference evidence="2" key="1">
    <citation type="submission" date="2018-07" db="EMBL/GenBank/DDBJ databases">
        <title>Complete Genome Sequence of Spiroplasma phoeniceum.</title>
        <authorList>
            <person name="Davis R.E."/>
            <person name="Shao J.Y."/>
            <person name="Zhao Y."/>
            <person name="Silver A."/>
            <person name="Stump z."/>
            <person name="Gasparich G."/>
        </authorList>
    </citation>
    <scope>NUCLEOTIDE SEQUENCE [LARGE SCALE GENOMIC DNA]</scope>
    <source>
        <strain evidence="2">P40</strain>
    </source>
</reference>
<protein>
    <submittedName>
        <fullName evidence="1">Uncharacterized protein</fullName>
    </submittedName>
</protein>
<name>A0A345DM15_9MOLU</name>
<dbReference type="AlphaFoldDB" id="A0A345DM15"/>
<dbReference type="EMBL" id="CP031088">
    <property type="protein sequence ID" value="AXF95253.1"/>
    <property type="molecule type" value="Genomic_DNA"/>
</dbReference>
<organism evidence="1 2">
    <name type="scientific">Spiroplasma phoeniceum P40</name>
    <dbReference type="NCBI Taxonomy" id="1276259"/>
    <lineage>
        <taxon>Bacteria</taxon>
        <taxon>Bacillati</taxon>
        <taxon>Mycoplasmatota</taxon>
        <taxon>Mollicutes</taxon>
        <taxon>Entomoplasmatales</taxon>
        <taxon>Spiroplasmataceae</taxon>
        <taxon>Spiroplasma</taxon>
    </lineage>
</organism>
<evidence type="ECO:0000313" key="2">
    <source>
        <dbReference type="Proteomes" id="UP000253689"/>
    </source>
</evidence>
<keyword evidence="2" id="KW-1185">Reference proteome</keyword>
<sequence>MNKMGIKIGIDPSVTGTTAIVLYLNNKIIHSQDFFNKDWKEHYDFIDEYID</sequence>
<accession>A0A345DM15</accession>
<proteinExistence type="predicted"/>
<dbReference type="Proteomes" id="UP000253689">
    <property type="component" value="Chromosome"/>
</dbReference>